<organism evidence="1">
    <name type="scientific">uncultured Solirubrobacteraceae bacterium</name>
    <dbReference type="NCBI Taxonomy" id="1162706"/>
    <lineage>
        <taxon>Bacteria</taxon>
        <taxon>Bacillati</taxon>
        <taxon>Actinomycetota</taxon>
        <taxon>Thermoleophilia</taxon>
        <taxon>Solirubrobacterales</taxon>
        <taxon>Solirubrobacteraceae</taxon>
        <taxon>environmental samples</taxon>
    </lineage>
</organism>
<accession>A0A6J4T6Y4</accession>
<proteinExistence type="predicted"/>
<evidence type="ECO:0000313" key="1">
    <source>
        <dbReference type="EMBL" id="CAA9515156.1"/>
    </source>
</evidence>
<dbReference type="AlphaFoldDB" id="A0A6J4T6Y4"/>
<dbReference type="Gene3D" id="3.40.50.620">
    <property type="entry name" value="HUPs"/>
    <property type="match status" value="2"/>
</dbReference>
<dbReference type="InterPro" id="IPR014729">
    <property type="entry name" value="Rossmann-like_a/b/a_fold"/>
</dbReference>
<dbReference type="EMBL" id="CADCVP010000301">
    <property type="protein sequence ID" value="CAA9515156.1"/>
    <property type="molecule type" value="Genomic_DNA"/>
</dbReference>
<reference evidence="1" key="1">
    <citation type="submission" date="2020-02" db="EMBL/GenBank/DDBJ databases">
        <authorList>
            <person name="Meier V. D."/>
        </authorList>
    </citation>
    <scope>NUCLEOTIDE SEQUENCE</scope>
    <source>
        <strain evidence="1">AVDCRST_MAG69</strain>
    </source>
</reference>
<sequence length="281" mass="30185">MPNILILASETIGGAALLEVVKRRAAQGDDPRFFVCVPQTRPRHGNVIYDNAVHDAAQVRVDLTTAFLRELGVQGRGTVGDPDPFNAATDAIAEFDIDEVIVSTRPAPTSGWMRRDLPERIQQDTGLPVEHVVVDIDSEGLPFDVTLVVANQTVAGPELVERLRQKGDEGPRRFIVIVPQDSGDGSAVAQARERLASLLSSLEESSLIAAGSIADPDPYTAIMNALQVFYISEIVISTLPENASRWLQKGLIDRVRRASGRPVEHVESASVPAGVNAGGEA</sequence>
<dbReference type="SUPFAM" id="SSF52402">
    <property type="entry name" value="Adenine nucleotide alpha hydrolases-like"/>
    <property type="match status" value="2"/>
</dbReference>
<gene>
    <name evidence="1" type="ORF">AVDCRST_MAG69-2722</name>
</gene>
<protein>
    <submittedName>
        <fullName evidence="1">Uncharacterized protein</fullName>
    </submittedName>
</protein>
<name>A0A6J4T6Y4_9ACTN</name>